<evidence type="ECO:0000313" key="6">
    <source>
        <dbReference type="Proteomes" id="UP001356427"/>
    </source>
</evidence>
<dbReference type="GO" id="GO:0005178">
    <property type="term" value="F:integrin binding"/>
    <property type="evidence" value="ECO:0007669"/>
    <property type="project" value="TreeGrafter"/>
</dbReference>
<reference evidence="5 6" key="1">
    <citation type="submission" date="2021-04" db="EMBL/GenBank/DDBJ databases">
        <authorList>
            <person name="De Guttry C."/>
            <person name="Zahm M."/>
            <person name="Klopp C."/>
            <person name="Cabau C."/>
            <person name="Louis A."/>
            <person name="Berthelot C."/>
            <person name="Parey E."/>
            <person name="Roest Crollius H."/>
            <person name="Montfort J."/>
            <person name="Robinson-Rechavi M."/>
            <person name="Bucao C."/>
            <person name="Bouchez O."/>
            <person name="Gislard M."/>
            <person name="Lluch J."/>
            <person name="Milhes M."/>
            <person name="Lampietro C."/>
            <person name="Lopez Roques C."/>
            <person name="Donnadieu C."/>
            <person name="Braasch I."/>
            <person name="Desvignes T."/>
            <person name="Postlethwait J."/>
            <person name="Bobe J."/>
            <person name="Wedekind C."/>
            <person name="Guiguen Y."/>
        </authorList>
    </citation>
    <scope>NUCLEOTIDE SEQUENCE [LARGE SCALE GENOMIC DNA]</scope>
    <source>
        <strain evidence="5">Cs_M1</strain>
        <tissue evidence="5">Blood</tissue>
    </source>
</reference>
<dbReference type="EMBL" id="JAGTTL010000017">
    <property type="protein sequence ID" value="KAK6310193.1"/>
    <property type="molecule type" value="Genomic_DNA"/>
</dbReference>
<dbReference type="InterPro" id="IPR015812">
    <property type="entry name" value="Integrin_bsu"/>
</dbReference>
<dbReference type="GO" id="GO:0009986">
    <property type="term" value="C:cell surface"/>
    <property type="evidence" value="ECO:0007669"/>
    <property type="project" value="TreeGrafter"/>
</dbReference>
<gene>
    <name evidence="5" type="ORF">J4Q44_G00200740</name>
</gene>
<keyword evidence="1" id="KW-1015">Disulfide bond</keyword>
<dbReference type="InterPro" id="IPR014836">
    <property type="entry name" value="Integrin_bsu_cyt_dom"/>
</dbReference>
<dbReference type="Pfam" id="PF08725">
    <property type="entry name" value="Integrin_b_cyt"/>
    <property type="match status" value="1"/>
</dbReference>
<dbReference type="GO" id="GO:0007160">
    <property type="term" value="P:cell-matrix adhesion"/>
    <property type="evidence" value="ECO:0007669"/>
    <property type="project" value="TreeGrafter"/>
</dbReference>
<keyword evidence="2" id="KW-0325">Glycoprotein</keyword>
<dbReference type="GO" id="GO:0008305">
    <property type="term" value="C:integrin complex"/>
    <property type="evidence" value="ECO:0007669"/>
    <property type="project" value="TreeGrafter"/>
</dbReference>
<dbReference type="GO" id="GO:0007229">
    <property type="term" value="P:integrin-mediated signaling pathway"/>
    <property type="evidence" value="ECO:0007669"/>
    <property type="project" value="TreeGrafter"/>
</dbReference>
<dbReference type="AlphaFoldDB" id="A0AAN8LGD4"/>
<evidence type="ECO:0000256" key="3">
    <source>
        <dbReference type="SAM" id="Phobius"/>
    </source>
</evidence>
<feature type="transmembrane region" description="Helical" evidence="3">
    <location>
        <begin position="36"/>
        <end position="62"/>
    </location>
</feature>
<dbReference type="SMART" id="SM01241">
    <property type="entry name" value="Integrin_b_cyt"/>
    <property type="match status" value="1"/>
</dbReference>
<dbReference type="PRINTS" id="PR01186">
    <property type="entry name" value="INTEGRINB"/>
</dbReference>
<comment type="caution">
    <text evidence="5">The sequence shown here is derived from an EMBL/GenBank/DDBJ whole genome shotgun (WGS) entry which is preliminary data.</text>
</comment>
<name>A0AAN8LGD4_9TELE</name>
<protein>
    <recommendedName>
        <fullName evidence="4">Integrin beta subunit cytoplasmic domain-containing protein</fullName>
    </recommendedName>
</protein>
<dbReference type="Gene3D" id="1.20.5.100">
    <property type="entry name" value="Cytochrome c1, transmembrane anchor, C-terminal"/>
    <property type="match status" value="1"/>
</dbReference>
<dbReference type="GO" id="GO:0001540">
    <property type="term" value="F:amyloid-beta binding"/>
    <property type="evidence" value="ECO:0007669"/>
    <property type="project" value="TreeGrafter"/>
</dbReference>
<proteinExistence type="predicted"/>
<dbReference type="GO" id="GO:0007159">
    <property type="term" value="P:leukocyte cell-cell adhesion"/>
    <property type="evidence" value="ECO:0007669"/>
    <property type="project" value="TreeGrafter"/>
</dbReference>
<dbReference type="GO" id="GO:0019901">
    <property type="term" value="F:protein kinase binding"/>
    <property type="evidence" value="ECO:0007669"/>
    <property type="project" value="TreeGrafter"/>
</dbReference>
<dbReference type="PANTHER" id="PTHR10082:SF15">
    <property type="entry name" value="INTEGRIN BETA-2"/>
    <property type="match status" value="1"/>
</dbReference>
<feature type="domain" description="Integrin beta subunit cytoplasmic" evidence="4">
    <location>
        <begin position="59"/>
        <end position="105"/>
    </location>
</feature>
<dbReference type="GO" id="GO:0005925">
    <property type="term" value="C:focal adhesion"/>
    <property type="evidence" value="ECO:0007669"/>
    <property type="project" value="TreeGrafter"/>
</dbReference>
<evidence type="ECO:0000259" key="4">
    <source>
        <dbReference type="SMART" id="SM01241"/>
    </source>
</evidence>
<keyword evidence="6" id="KW-1185">Reference proteome</keyword>
<keyword evidence="3" id="KW-0472">Membrane</keyword>
<evidence type="ECO:0000313" key="5">
    <source>
        <dbReference type="EMBL" id="KAK6310193.1"/>
    </source>
</evidence>
<accession>A0AAN8LGD4</accession>
<organism evidence="5 6">
    <name type="scientific">Coregonus suidteri</name>
    <dbReference type="NCBI Taxonomy" id="861788"/>
    <lineage>
        <taxon>Eukaryota</taxon>
        <taxon>Metazoa</taxon>
        <taxon>Chordata</taxon>
        <taxon>Craniata</taxon>
        <taxon>Vertebrata</taxon>
        <taxon>Euteleostomi</taxon>
        <taxon>Actinopterygii</taxon>
        <taxon>Neopterygii</taxon>
        <taxon>Teleostei</taxon>
        <taxon>Protacanthopterygii</taxon>
        <taxon>Salmoniformes</taxon>
        <taxon>Salmonidae</taxon>
        <taxon>Coregoninae</taxon>
        <taxon>Coregonus</taxon>
    </lineage>
</organism>
<dbReference type="PANTHER" id="PTHR10082">
    <property type="entry name" value="INTEGRIN BETA SUBUNIT"/>
    <property type="match status" value="1"/>
</dbReference>
<dbReference type="GO" id="GO:0033627">
    <property type="term" value="P:cell adhesion mediated by integrin"/>
    <property type="evidence" value="ECO:0007669"/>
    <property type="project" value="TreeGrafter"/>
</dbReference>
<keyword evidence="3" id="KW-0812">Transmembrane</keyword>
<sequence length="105" mass="11857">MWRTAGCFFTIKQLDGEDNYSAQILKTRECPELPNIYAIIGGSIVVVAMIGFLILLLIKGLIHMNDLKEFRKFENEKKKSKWAKVENPLFTSATTTGLDPTFTGE</sequence>
<dbReference type="Proteomes" id="UP001356427">
    <property type="component" value="Unassembled WGS sequence"/>
</dbReference>
<keyword evidence="3" id="KW-1133">Transmembrane helix</keyword>
<evidence type="ECO:0000256" key="2">
    <source>
        <dbReference type="ARBA" id="ARBA00023180"/>
    </source>
</evidence>
<evidence type="ECO:0000256" key="1">
    <source>
        <dbReference type="ARBA" id="ARBA00023157"/>
    </source>
</evidence>
<dbReference type="GO" id="GO:0030593">
    <property type="term" value="P:neutrophil chemotaxis"/>
    <property type="evidence" value="ECO:0007669"/>
    <property type="project" value="TreeGrafter"/>
</dbReference>